<dbReference type="EMBL" id="CAUYUJ010009605">
    <property type="protein sequence ID" value="CAK0827231.1"/>
    <property type="molecule type" value="Genomic_DNA"/>
</dbReference>
<comment type="caution">
    <text evidence="2">The sequence shown here is derived from an EMBL/GenBank/DDBJ whole genome shotgun (WGS) entry which is preliminary data.</text>
</comment>
<organism evidence="2 3">
    <name type="scientific">Prorocentrum cordatum</name>
    <dbReference type="NCBI Taxonomy" id="2364126"/>
    <lineage>
        <taxon>Eukaryota</taxon>
        <taxon>Sar</taxon>
        <taxon>Alveolata</taxon>
        <taxon>Dinophyceae</taxon>
        <taxon>Prorocentrales</taxon>
        <taxon>Prorocentraceae</taxon>
        <taxon>Prorocentrum</taxon>
    </lineage>
</organism>
<feature type="non-terminal residue" evidence="2">
    <location>
        <position position="57"/>
    </location>
</feature>
<evidence type="ECO:0000256" key="1">
    <source>
        <dbReference type="SAM" id="MobiDB-lite"/>
    </source>
</evidence>
<keyword evidence="3" id="KW-1185">Reference proteome</keyword>
<evidence type="ECO:0000313" key="2">
    <source>
        <dbReference type="EMBL" id="CAK0827231.1"/>
    </source>
</evidence>
<name>A0ABN9S7Z1_9DINO</name>
<dbReference type="Proteomes" id="UP001189429">
    <property type="component" value="Unassembled WGS sequence"/>
</dbReference>
<evidence type="ECO:0000313" key="3">
    <source>
        <dbReference type="Proteomes" id="UP001189429"/>
    </source>
</evidence>
<accession>A0ABN9S7Z1</accession>
<proteinExistence type="predicted"/>
<sequence length="57" mass="6208">MLAPSDGVGQSRAVGLQPPLGPGRGDQELSIPEAHKEVEHFGRVLEHAVDKLQRIRQ</sequence>
<feature type="region of interest" description="Disordered" evidence="1">
    <location>
        <begin position="1"/>
        <end position="29"/>
    </location>
</feature>
<gene>
    <name evidence="2" type="ORF">PCOR1329_LOCUS26828</name>
</gene>
<reference evidence="2" key="1">
    <citation type="submission" date="2023-10" db="EMBL/GenBank/DDBJ databases">
        <authorList>
            <person name="Chen Y."/>
            <person name="Shah S."/>
            <person name="Dougan E. K."/>
            <person name="Thang M."/>
            <person name="Chan C."/>
        </authorList>
    </citation>
    <scope>NUCLEOTIDE SEQUENCE [LARGE SCALE GENOMIC DNA]</scope>
</reference>
<protein>
    <submittedName>
        <fullName evidence="2">Uncharacterized protein</fullName>
    </submittedName>
</protein>